<dbReference type="GeneID" id="18874293"/>
<protein>
    <submittedName>
        <fullName evidence="1">Uncharacterized protein</fullName>
    </submittedName>
</protein>
<proteinExistence type="predicted"/>
<dbReference type="Pfam" id="PF25640">
    <property type="entry name" value="Crypto_dsRNA_S"/>
    <property type="match status" value="1"/>
</dbReference>
<sequence length="305" mass="34775">MVQHKPNIVFFPVDFTEFDNLIKKSLPDDSKEVIRYLHSCFTVYVIVNQQTWRSAGGRPDPFLPCFEKILPRCILPTYFKDIIREMARPMKTVNAIYIPDIPSALADSSQELIMGIVNQYPNLTTVFKKLGLPRLEIEEIEPACFTMYHEQENLISVPRDGFVPAYRLKVVSVLKHIRFQQYRLVTSEASWVSLDRGNGNVVKVSNAIDIFQNTNLTCGFCVFQHHGGVRINSNNLMCASVVGYTLPTHISTERFPTEPRFLKTDAENNHRVAKPRRKSRNKGKIVPILAKPGVLVNLKKSVKTV</sequence>
<dbReference type="EMBL" id="GL996503">
    <property type="protein sequence ID" value="EGW31776.1"/>
    <property type="molecule type" value="Genomic_DNA"/>
</dbReference>
<keyword evidence="2" id="KW-1185">Reference proteome</keyword>
<dbReference type="OMA" id="CVYRNNG"/>
<dbReference type="OrthoDB" id="4009574at2759"/>
<accession>G3ARM3</accession>
<dbReference type="Proteomes" id="UP000000709">
    <property type="component" value="Unassembled WGS sequence"/>
</dbReference>
<organism evidence="2">
    <name type="scientific">Spathaspora passalidarum (strain NRRL Y-27907 / 11-Y1)</name>
    <dbReference type="NCBI Taxonomy" id="619300"/>
    <lineage>
        <taxon>Eukaryota</taxon>
        <taxon>Fungi</taxon>
        <taxon>Dikarya</taxon>
        <taxon>Ascomycota</taxon>
        <taxon>Saccharomycotina</taxon>
        <taxon>Pichiomycetes</taxon>
        <taxon>Debaryomycetaceae</taxon>
        <taxon>Spathaspora</taxon>
    </lineage>
</organism>
<dbReference type="InterPro" id="IPR057874">
    <property type="entry name" value="Crypto_dsRNA_S"/>
</dbReference>
<dbReference type="RefSeq" id="XP_007376554.1">
    <property type="nucleotide sequence ID" value="XM_007376492.1"/>
</dbReference>
<dbReference type="AlphaFoldDB" id="G3ARM3"/>
<evidence type="ECO:0000313" key="2">
    <source>
        <dbReference type="Proteomes" id="UP000000709"/>
    </source>
</evidence>
<evidence type="ECO:0000313" key="1">
    <source>
        <dbReference type="EMBL" id="EGW31776.1"/>
    </source>
</evidence>
<gene>
    <name evidence="1" type="ORF">SPAPADRAFT_62370</name>
</gene>
<dbReference type="eggNOG" id="ENOG502T67D">
    <property type="taxonomic scope" value="Eukaryota"/>
</dbReference>
<dbReference type="InParanoid" id="G3ARM3"/>
<dbReference type="KEGG" id="spaa:SPAPADRAFT_62370"/>
<reference evidence="1 2" key="1">
    <citation type="journal article" date="2011" name="Proc. Natl. Acad. Sci. U.S.A.">
        <title>Comparative genomics of xylose-fermenting fungi for enhanced biofuel production.</title>
        <authorList>
            <person name="Wohlbach D.J."/>
            <person name="Kuo A."/>
            <person name="Sato T.K."/>
            <person name="Potts K.M."/>
            <person name="Salamov A.A."/>
            <person name="LaButti K.M."/>
            <person name="Sun H."/>
            <person name="Clum A."/>
            <person name="Pangilinan J.L."/>
            <person name="Lindquist E.A."/>
            <person name="Lucas S."/>
            <person name="Lapidus A."/>
            <person name="Jin M."/>
            <person name="Gunawan C."/>
            <person name="Balan V."/>
            <person name="Dale B.E."/>
            <person name="Jeffries T.W."/>
            <person name="Zinkel R."/>
            <person name="Barry K.W."/>
            <person name="Grigoriev I.V."/>
            <person name="Gasch A.P."/>
        </authorList>
    </citation>
    <scope>NUCLEOTIDE SEQUENCE [LARGE SCALE GENOMIC DNA]</scope>
    <source>
        <strain evidence="2">NRRL Y-27907 / 11-Y1</strain>
    </source>
</reference>
<name>G3ARM3_SPAPN</name>
<dbReference type="HOGENOM" id="CLU_079441_0_0_1"/>